<dbReference type="Proteomes" id="UP001281761">
    <property type="component" value="Unassembled WGS sequence"/>
</dbReference>
<name>A0ABQ9XYF6_9EUKA</name>
<evidence type="ECO:0000313" key="2">
    <source>
        <dbReference type="Proteomes" id="UP001281761"/>
    </source>
</evidence>
<dbReference type="EMBL" id="JARBJD010000055">
    <property type="protein sequence ID" value="KAK2956512.1"/>
    <property type="molecule type" value="Genomic_DNA"/>
</dbReference>
<sequence>MLTCCRTSCHLDSDGTETRDSPLSRPRLLAELKRCRRSWGGMLGDFLGRKRADYIGHAMHFLRHIPLNVCLRRRETSKEYGQYRRTYQSCIDGRLCLSQEDKDVVKGQAIVACSPQGGVCEEECGRLVKNRPVGTVGTGMERLSLMDRFDDGVIAGGAAPMPRRVVVKSSNSKKDRIGEHLSLF</sequence>
<proteinExistence type="predicted"/>
<keyword evidence="2" id="KW-1185">Reference proteome</keyword>
<gene>
    <name evidence="1" type="ORF">BLNAU_8566</name>
</gene>
<organism evidence="1 2">
    <name type="scientific">Blattamonas nauphoetae</name>
    <dbReference type="NCBI Taxonomy" id="2049346"/>
    <lineage>
        <taxon>Eukaryota</taxon>
        <taxon>Metamonada</taxon>
        <taxon>Preaxostyla</taxon>
        <taxon>Oxymonadida</taxon>
        <taxon>Blattamonas</taxon>
    </lineage>
</organism>
<evidence type="ECO:0000313" key="1">
    <source>
        <dbReference type="EMBL" id="KAK2956512.1"/>
    </source>
</evidence>
<protein>
    <submittedName>
        <fullName evidence="1">Uncharacterized protein</fullName>
    </submittedName>
</protein>
<comment type="caution">
    <text evidence="1">The sequence shown here is derived from an EMBL/GenBank/DDBJ whole genome shotgun (WGS) entry which is preliminary data.</text>
</comment>
<accession>A0ABQ9XYF6</accession>
<reference evidence="1 2" key="1">
    <citation type="journal article" date="2022" name="bioRxiv">
        <title>Genomics of Preaxostyla Flagellates Illuminates Evolutionary Transitions and the Path Towards Mitochondrial Loss.</title>
        <authorList>
            <person name="Novak L.V.F."/>
            <person name="Treitli S.C."/>
            <person name="Pyrih J."/>
            <person name="Halakuc P."/>
            <person name="Pipaliya S.V."/>
            <person name="Vacek V."/>
            <person name="Brzon O."/>
            <person name="Soukal P."/>
            <person name="Eme L."/>
            <person name="Dacks J.B."/>
            <person name="Karnkowska A."/>
            <person name="Elias M."/>
            <person name="Hampl V."/>
        </authorList>
    </citation>
    <scope>NUCLEOTIDE SEQUENCE [LARGE SCALE GENOMIC DNA]</scope>
    <source>
        <strain evidence="1">NAU3</strain>
        <tissue evidence="1">Gut</tissue>
    </source>
</reference>